<dbReference type="PRINTS" id="PR00332">
    <property type="entry name" value="HISTRIAD"/>
</dbReference>
<dbReference type="InterPro" id="IPR001310">
    <property type="entry name" value="Histidine_triad_HIT"/>
</dbReference>
<sequence>MSETIFSKIIRREIPAQIVHEDELTMAFHDINPKAPVHILIIPKKEIPTLADVKEEDLHLITHIHQVAQHLAQANHLEGWKIQVNVGEKGGQEVFHLHYHLLGWPENSDL</sequence>
<dbReference type="PROSITE" id="PS51084">
    <property type="entry name" value="HIT_2"/>
    <property type="match status" value="1"/>
</dbReference>
<dbReference type="RefSeq" id="WP_307397469.1">
    <property type="nucleotide sequence ID" value="NZ_BAAADK010000015.1"/>
</dbReference>
<dbReference type="Proteomes" id="UP001235840">
    <property type="component" value="Unassembled WGS sequence"/>
</dbReference>
<comment type="caution">
    <text evidence="3">The sequence shown here is derived from an EMBL/GenBank/DDBJ whole genome shotgun (WGS) entry which is preliminary data.</text>
</comment>
<feature type="short sequence motif" description="Histidine triad motif" evidence="1">
    <location>
        <begin position="96"/>
        <end position="100"/>
    </location>
</feature>
<evidence type="ECO:0000259" key="2">
    <source>
        <dbReference type="PROSITE" id="PS51084"/>
    </source>
</evidence>
<dbReference type="CDD" id="cd01276">
    <property type="entry name" value="PKCI_related"/>
    <property type="match status" value="1"/>
</dbReference>
<evidence type="ECO:0000256" key="1">
    <source>
        <dbReference type="PROSITE-ProRule" id="PRU00464"/>
    </source>
</evidence>
<dbReference type="InterPro" id="IPR011146">
    <property type="entry name" value="HIT-like"/>
</dbReference>
<gene>
    <name evidence="3" type="ORF">J2S11_003971</name>
</gene>
<organism evidence="3 4">
    <name type="scientific">Caldalkalibacillus horti</name>
    <dbReference type="NCBI Taxonomy" id="77523"/>
    <lineage>
        <taxon>Bacteria</taxon>
        <taxon>Bacillati</taxon>
        <taxon>Bacillota</taxon>
        <taxon>Bacilli</taxon>
        <taxon>Bacillales</taxon>
        <taxon>Bacillaceae</taxon>
        <taxon>Caldalkalibacillus</taxon>
    </lineage>
</organism>
<dbReference type="InterPro" id="IPR036265">
    <property type="entry name" value="HIT-like_sf"/>
</dbReference>
<dbReference type="PANTHER" id="PTHR23089">
    <property type="entry name" value="HISTIDINE TRIAD HIT PROTEIN"/>
    <property type="match status" value="1"/>
</dbReference>
<evidence type="ECO:0000313" key="4">
    <source>
        <dbReference type="Proteomes" id="UP001235840"/>
    </source>
</evidence>
<dbReference type="SUPFAM" id="SSF54197">
    <property type="entry name" value="HIT-like"/>
    <property type="match status" value="1"/>
</dbReference>
<evidence type="ECO:0000313" key="3">
    <source>
        <dbReference type="EMBL" id="MDQ0168041.1"/>
    </source>
</evidence>
<keyword evidence="4" id="KW-1185">Reference proteome</keyword>
<protein>
    <submittedName>
        <fullName evidence="3">Histidine triad (HIT) family protein</fullName>
    </submittedName>
</protein>
<proteinExistence type="predicted"/>
<dbReference type="Pfam" id="PF11969">
    <property type="entry name" value="DcpS_C"/>
    <property type="match status" value="1"/>
</dbReference>
<dbReference type="EMBL" id="JAUSTY010000023">
    <property type="protein sequence ID" value="MDQ0168041.1"/>
    <property type="molecule type" value="Genomic_DNA"/>
</dbReference>
<reference evidence="3 4" key="1">
    <citation type="submission" date="2023-07" db="EMBL/GenBank/DDBJ databases">
        <title>Genomic Encyclopedia of Type Strains, Phase IV (KMG-IV): sequencing the most valuable type-strain genomes for metagenomic binning, comparative biology and taxonomic classification.</title>
        <authorList>
            <person name="Goeker M."/>
        </authorList>
    </citation>
    <scope>NUCLEOTIDE SEQUENCE [LARGE SCALE GENOMIC DNA]</scope>
    <source>
        <strain evidence="3 4">DSM 12751</strain>
    </source>
</reference>
<dbReference type="Gene3D" id="3.30.428.10">
    <property type="entry name" value="HIT-like"/>
    <property type="match status" value="1"/>
</dbReference>
<name>A0ABT9W472_9BACI</name>
<accession>A0ABT9W472</accession>
<feature type="domain" description="HIT" evidence="2">
    <location>
        <begin position="5"/>
        <end position="110"/>
    </location>
</feature>